<keyword evidence="4" id="KW-0436">Ligase</keyword>
<dbReference type="AlphaFoldDB" id="A0A0F7CP62"/>
<evidence type="ECO:0000256" key="2">
    <source>
        <dbReference type="SAM" id="MobiDB-lite"/>
    </source>
</evidence>
<name>A0A0F7CP62_9ACTN</name>
<dbReference type="PATRIC" id="fig|408015.6.peg.2759"/>
<dbReference type="HOGENOM" id="CLU_041670_0_0_11"/>
<keyword evidence="5" id="KW-1185">Reference proteome</keyword>
<dbReference type="Gene3D" id="3.30.470.20">
    <property type="entry name" value="ATP-grasp fold, B domain"/>
    <property type="match status" value="1"/>
</dbReference>
<dbReference type="SUPFAM" id="SSF56059">
    <property type="entry name" value="Glutathione synthetase ATP-binding domain-like"/>
    <property type="match status" value="1"/>
</dbReference>
<evidence type="ECO:0000313" key="4">
    <source>
        <dbReference type="EMBL" id="AKG44106.1"/>
    </source>
</evidence>
<evidence type="ECO:0000259" key="3">
    <source>
        <dbReference type="PROSITE" id="PS50975"/>
    </source>
</evidence>
<accession>A0A0F7CP62</accession>
<dbReference type="GO" id="GO:0005524">
    <property type="term" value="F:ATP binding"/>
    <property type="evidence" value="ECO:0007669"/>
    <property type="project" value="UniProtKB-UniRule"/>
</dbReference>
<dbReference type="STRING" id="408015.SXIM_27220"/>
<feature type="compositionally biased region" description="Pro residues" evidence="2">
    <location>
        <begin position="427"/>
        <end position="443"/>
    </location>
</feature>
<evidence type="ECO:0000256" key="1">
    <source>
        <dbReference type="PROSITE-ProRule" id="PRU00409"/>
    </source>
</evidence>
<evidence type="ECO:0000313" key="5">
    <source>
        <dbReference type="Proteomes" id="UP000034034"/>
    </source>
</evidence>
<dbReference type="InterPro" id="IPR011761">
    <property type="entry name" value="ATP-grasp"/>
</dbReference>
<reference evidence="4" key="1">
    <citation type="submission" date="2019-08" db="EMBL/GenBank/DDBJ databases">
        <title>Complete genome sequence of a mangrove-derived Streptomyces xiamenensis.</title>
        <authorList>
            <person name="Xu J."/>
        </authorList>
    </citation>
    <scope>NUCLEOTIDE SEQUENCE</scope>
    <source>
        <strain evidence="4">318</strain>
    </source>
</reference>
<sequence>MIWGMSPLDTRVPALLLRLDHHPFHHGSLGAVRSLGRAGVEVHAFVESPRGPLARSRYLHRAHPIPGAADIDVERLLLRTAERIGRPAVLLPMDDAGALALASGLADRLRGAYLLPGTTPGAVERAADKERLAGLCAELGLPHPATVVPDGPQEVAAAVRELGLPLIAKWSRPWLLPKDSGLRSATVITSAGQALRLYAASARAGSRLLLQRRLAGGRNADWFFHGCFGRGGVPLYGGTGRKDLSWPLGAGATAVGSWRENPEVAAAARRLAAHLGHHGILDLDFRREAGSGAYHLLDVNPRPGAQFRLFTDPSGLDVVRALHLDLTGRRVPVGRAVPGRMFVAENYGLLAALTAPARVAALRGRPVETAWFAADDPAPFAAMAGGWTARAARKGWERARSLSSSSRSPSPHPSAPAPLSRAIPAPATVPVPASSPLPPHPTQ</sequence>
<feature type="domain" description="ATP-grasp" evidence="3">
    <location>
        <begin position="133"/>
        <end position="327"/>
    </location>
</feature>
<proteinExistence type="predicted"/>
<protein>
    <submittedName>
        <fullName evidence="4">Carboxylate--amine ligase</fullName>
    </submittedName>
</protein>
<keyword evidence="1" id="KW-0067">ATP-binding</keyword>
<keyword evidence="1" id="KW-0547">Nucleotide-binding</keyword>
<dbReference type="KEGG" id="sxi:SXIM_27220"/>
<feature type="compositionally biased region" description="Low complexity" evidence="2">
    <location>
        <begin position="417"/>
        <end position="426"/>
    </location>
</feature>
<feature type="region of interest" description="Disordered" evidence="2">
    <location>
        <begin position="396"/>
        <end position="443"/>
    </location>
</feature>
<dbReference type="PROSITE" id="PS50975">
    <property type="entry name" value="ATP_GRASP"/>
    <property type="match status" value="1"/>
</dbReference>
<dbReference type="Proteomes" id="UP000034034">
    <property type="component" value="Chromosome"/>
</dbReference>
<dbReference type="GO" id="GO:0016874">
    <property type="term" value="F:ligase activity"/>
    <property type="evidence" value="ECO:0007669"/>
    <property type="project" value="UniProtKB-KW"/>
</dbReference>
<organism evidence="4 5">
    <name type="scientific">Streptomyces xiamenensis</name>
    <dbReference type="NCBI Taxonomy" id="408015"/>
    <lineage>
        <taxon>Bacteria</taxon>
        <taxon>Bacillati</taxon>
        <taxon>Actinomycetota</taxon>
        <taxon>Actinomycetes</taxon>
        <taxon>Kitasatosporales</taxon>
        <taxon>Streptomycetaceae</taxon>
        <taxon>Streptomyces</taxon>
    </lineage>
</organism>
<gene>
    <name evidence="4" type="ORF">SXIM_27220</name>
</gene>
<dbReference type="EMBL" id="CP009922">
    <property type="protein sequence ID" value="AKG44106.1"/>
    <property type="molecule type" value="Genomic_DNA"/>
</dbReference>
<dbReference type="GO" id="GO:0046872">
    <property type="term" value="F:metal ion binding"/>
    <property type="evidence" value="ECO:0007669"/>
    <property type="project" value="InterPro"/>
</dbReference>